<organism evidence="1 2">
    <name type="scientific">Sorghum bicolor</name>
    <name type="common">Sorghum</name>
    <name type="synonym">Sorghum vulgare</name>
    <dbReference type="NCBI Taxonomy" id="4558"/>
    <lineage>
        <taxon>Eukaryota</taxon>
        <taxon>Viridiplantae</taxon>
        <taxon>Streptophyta</taxon>
        <taxon>Embryophyta</taxon>
        <taxon>Tracheophyta</taxon>
        <taxon>Spermatophyta</taxon>
        <taxon>Magnoliopsida</taxon>
        <taxon>Liliopsida</taxon>
        <taxon>Poales</taxon>
        <taxon>Poaceae</taxon>
        <taxon>PACMAD clade</taxon>
        <taxon>Panicoideae</taxon>
        <taxon>Andropogonodae</taxon>
        <taxon>Andropogoneae</taxon>
        <taxon>Sorghinae</taxon>
        <taxon>Sorghum</taxon>
    </lineage>
</organism>
<name>A0A1Z5RP35_SORBI</name>
<dbReference type="InParanoid" id="A0A1Z5RP35"/>
<accession>A0A1Z5RP35</accession>
<reference evidence="1 2" key="1">
    <citation type="journal article" date="2009" name="Nature">
        <title>The Sorghum bicolor genome and the diversification of grasses.</title>
        <authorList>
            <person name="Paterson A.H."/>
            <person name="Bowers J.E."/>
            <person name="Bruggmann R."/>
            <person name="Dubchak I."/>
            <person name="Grimwood J."/>
            <person name="Gundlach H."/>
            <person name="Haberer G."/>
            <person name="Hellsten U."/>
            <person name="Mitros T."/>
            <person name="Poliakov A."/>
            <person name="Schmutz J."/>
            <person name="Spannagl M."/>
            <person name="Tang H."/>
            <person name="Wang X."/>
            <person name="Wicker T."/>
            <person name="Bharti A.K."/>
            <person name="Chapman J."/>
            <person name="Feltus F.A."/>
            <person name="Gowik U."/>
            <person name="Grigoriev I.V."/>
            <person name="Lyons E."/>
            <person name="Maher C.A."/>
            <person name="Martis M."/>
            <person name="Narechania A."/>
            <person name="Otillar R.P."/>
            <person name="Penning B.W."/>
            <person name="Salamov A.A."/>
            <person name="Wang Y."/>
            <person name="Zhang L."/>
            <person name="Carpita N.C."/>
            <person name="Freeling M."/>
            <person name="Gingle A.R."/>
            <person name="Hash C.T."/>
            <person name="Keller B."/>
            <person name="Klein P."/>
            <person name="Kresovich S."/>
            <person name="McCann M.C."/>
            <person name="Ming R."/>
            <person name="Peterson D.G."/>
            <person name="Mehboob-ur-Rahman"/>
            <person name="Ware D."/>
            <person name="Westhoff P."/>
            <person name="Mayer K.F."/>
            <person name="Messing J."/>
            <person name="Rokhsar D.S."/>
        </authorList>
    </citation>
    <scope>NUCLEOTIDE SEQUENCE [LARGE SCALE GENOMIC DNA]</scope>
    <source>
        <strain evidence="2">cv. BTx623</strain>
    </source>
</reference>
<sequence>MAQLQLIPRMIPQILPSIKFDLPSSRCKSVKPPVSHGTCDSSVLCLDFAPFVFFSSSTFNSLQLRQLLCCTSTDLYLHGCLDYLM</sequence>
<keyword evidence="2" id="KW-1185">Reference proteome</keyword>
<dbReference type="Proteomes" id="UP000000768">
    <property type="component" value="Chromosome 4"/>
</dbReference>
<evidence type="ECO:0000313" key="2">
    <source>
        <dbReference type="Proteomes" id="UP000000768"/>
    </source>
</evidence>
<dbReference type="AlphaFoldDB" id="A0A1Z5RP35"/>
<gene>
    <name evidence="1" type="ORF">SORBI_3004G257350</name>
</gene>
<proteinExistence type="predicted"/>
<evidence type="ECO:0000313" key="1">
    <source>
        <dbReference type="EMBL" id="OQU85504.1"/>
    </source>
</evidence>
<dbReference type="Gramene" id="OQU85504">
    <property type="protein sequence ID" value="OQU85504"/>
    <property type="gene ID" value="SORBI_3004G257350"/>
</dbReference>
<dbReference type="EMBL" id="CM000763">
    <property type="protein sequence ID" value="OQU85504.1"/>
    <property type="molecule type" value="Genomic_DNA"/>
</dbReference>
<reference evidence="2" key="2">
    <citation type="journal article" date="2018" name="Plant J.">
        <title>The Sorghum bicolor reference genome: improved assembly, gene annotations, a transcriptome atlas, and signatures of genome organization.</title>
        <authorList>
            <person name="McCormick R.F."/>
            <person name="Truong S.K."/>
            <person name="Sreedasyam A."/>
            <person name="Jenkins J."/>
            <person name="Shu S."/>
            <person name="Sims D."/>
            <person name="Kennedy M."/>
            <person name="Amirebrahimi M."/>
            <person name="Weers B.D."/>
            <person name="McKinley B."/>
            <person name="Mattison A."/>
            <person name="Morishige D.T."/>
            <person name="Grimwood J."/>
            <person name="Schmutz J."/>
            <person name="Mullet J.E."/>
        </authorList>
    </citation>
    <scope>NUCLEOTIDE SEQUENCE [LARGE SCALE GENOMIC DNA]</scope>
    <source>
        <strain evidence="2">cv. BTx623</strain>
    </source>
</reference>
<protein>
    <submittedName>
        <fullName evidence="1">Uncharacterized protein</fullName>
    </submittedName>
</protein>